<dbReference type="RefSeq" id="WP_091145813.1">
    <property type="nucleotide sequence ID" value="NZ_FNAI01000002.1"/>
</dbReference>
<dbReference type="EMBL" id="FNAI01000002">
    <property type="protein sequence ID" value="SDD66834.1"/>
    <property type="molecule type" value="Genomic_DNA"/>
</dbReference>
<keyword evidence="8" id="KW-1185">Reference proteome</keyword>
<evidence type="ECO:0000256" key="2">
    <source>
        <dbReference type="ARBA" id="ARBA00013855"/>
    </source>
</evidence>
<evidence type="ECO:0000259" key="6">
    <source>
        <dbReference type="Pfam" id="PF04085"/>
    </source>
</evidence>
<reference evidence="7 8" key="1">
    <citation type="submission" date="2016-10" db="EMBL/GenBank/DDBJ databases">
        <authorList>
            <person name="de Groot N.N."/>
        </authorList>
    </citation>
    <scope>NUCLEOTIDE SEQUENCE [LARGE SCALE GENOMIC DNA]</scope>
    <source>
        <strain evidence="7 8">47C3B</strain>
    </source>
</reference>
<dbReference type="InterPro" id="IPR042175">
    <property type="entry name" value="Cell/Rod_MreC_2"/>
</dbReference>
<dbReference type="PANTHER" id="PTHR34138">
    <property type="entry name" value="CELL SHAPE-DETERMINING PROTEIN MREC"/>
    <property type="match status" value="1"/>
</dbReference>
<dbReference type="GO" id="GO:0005886">
    <property type="term" value="C:plasma membrane"/>
    <property type="evidence" value="ECO:0007669"/>
    <property type="project" value="TreeGrafter"/>
</dbReference>
<dbReference type="Gene3D" id="2.40.10.350">
    <property type="entry name" value="Rod shape-determining protein MreC, domain 2"/>
    <property type="match status" value="1"/>
</dbReference>
<dbReference type="OrthoDB" id="9811827at2"/>
<evidence type="ECO:0000256" key="3">
    <source>
        <dbReference type="ARBA" id="ARBA00022960"/>
    </source>
</evidence>
<keyword evidence="5" id="KW-1133">Transmembrane helix</keyword>
<evidence type="ECO:0000256" key="5">
    <source>
        <dbReference type="SAM" id="Phobius"/>
    </source>
</evidence>
<keyword evidence="5" id="KW-0812">Transmembrane</keyword>
<dbReference type="Gene3D" id="2.40.10.340">
    <property type="entry name" value="Rod shape-determining protein MreC, domain 1"/>
    <property type="match status" value="1"/>
</dbReference>
<feature type="transmembrane region" description="Helical" evidence="5">
    <location>
        <begin position="12"/>
        <end position="31"/>
    </location>
</feature>
<dbReference type="InterPro" id="IPR042177">
    <property type="entry name" value="Cell/Rod_1"/>
</dbReference>
<name>A0A1G6WM20_9SPHI</name>
<dbReference type="InterPro" id="IPR055342">
    <property type="entry name" value="MreC_beta-barrel_core"/>
</dbReference>
<dbReference type="NCBIfam" id="NF010532">
    <property type="entry name" value="PRK13922.9-3"/>
    <property type="match status" value="1"/>
</dbReference>
<feature type="domain" description="Rod shape-determining protein MreC beta-barrel core" evidence="6">
    <location>
        <begin position="111"/>
        <end position="258"/>
    </location>
</feature>
<evidence type="ECO:0000256" key="4">
    <source>
        <dbReference type="ARBA" id="ARBA00032089"/>
    </source>
</evidence>
<evidence type="ECO:0000256" key="1">
    <source>
        <dbReference type="ARBA" id="ARBA00009369"/>
    </source>
</evidence>
<accession>A0A1G6WM20</accession>
<dbReference type="Proteomes" id="UP000199072">
    <property type="component" value="Unassembled WGS sequence"/>
</dbReference>
<evidence type="ECO:0000313" key="8">
    <source>
        <dbReference type="Proteomes" id="UP000199072"/>
    </source>
</evidence>
<gene>
    <name evidence="7" type="ORF">SAMN05216464_102230</name>
</gene>
<organism evidence="7 8">
    <name type="scientific">Mucilaginibacter pineti</name>
    <dbReference type="NCBI Taxonomy" id="1391627"/>
    <lineage>
        <taxon>Bacteria</taxon>
        <taxon>Pseudomonadati</taxon>
        <taxon>Bacteroidota</taxon>
        <taxon>Sphingobacteriia</taxon>
        <taxon>Sphingobacteriales</taxon>
        <taxon>Sphingobacteriaceae</taxon>
        <taxon>Mucilaginibacter</taxon>
    </lineage>
</organism>
<protein>
    <recommendedName>
        <fullName evidence="2">Cell shape-determining protein MreC</fullName>
    </recommendedName>
    <alternativeName>
        <fullName evidence="4">Cell shape protein MreC</fullName>
    </alternativeName>
</protein>
<comment type="similarity">
    <text evidence="1">Belongs to the MreC family.</text>
</comment>
<dbReference type="STRING" id="1391627.SAMN05216464_102230"/>
<dbReference type="PANTHER" id="PTHR34138:SF1">
    <property type="entry name" value="CELL SHAPE-DETERMINING PROTEIN MREC"/>
    <property type="match status" value="1"/>
</dbReference>
<dbReference type="Pfam" id="PF04085">
    <property type="entry name" value="MreC"/>
    <property type="match status" value="1"/>
</dbReference>
<keyword evidence="3" id="KW-0133">Cell shape</keyword>
<dbReference type="GO" id="GO:0008360">
    <property type="term" value="P:regulation of cell shape"/>
    <property type="evidence" value="ECO:0007669"/>
    <property type="project" value="UniProtKB-KW"/>
</dbReference>
<dbReference type="InterPro" id="IPR007221">
    <property type="entry name" value="MreC"/>
</dbReference>
<sequence length="277" mass="30959">MRNLLIFITKYNAFFLFLIFELSALLIYIKYNSFQKATFINSQNKVTGGLFAQVSEFKGYLSLKDVNDSLALENAKLRGQLKSAFYVDTVEKHKVVDTVYKQQYTYIVAKVINNSFNKRSNYITINRGSRDGIAKDMGVINSNGVVGQVINVTDHLAIIQSVLHKNTRFSAMLANDKQIGSFIWGVDLDPHKGLLIDMQNNAQPKLNEQVVTSGYSLFPTGIPFGKITNLHAKGGGLLLNVEVALAVDFTKLQYVYVVNNKFALEQAGLEAVQDKNE</sequence>
<proteinExistence type="inferred from homology"/>
<keyword evidence="5" id="KW-0472">Membrane</keyword>
<dbReference type="AlphaFoldDB" id="A0A1G6WM20"/>
<evidence type="ECO:0000313" key="7">
    <source>
        <dbReference type="EMBL" id="SDD66834.1"/>
    </source>
</evidence>